<dbReference type="NCBIfam" id="TIGR01256">
    <property type="entry name" value="modA"/>
    <property type="match status" value="1"/>
</dbReference>
<dbReference type="PANTHER" id="PTHR30632">
    <property type="entry name" value="MOLYBDATE-BINDING PERIPLASMIC PROTEIN"/>
    <property type="match status" value="1"/>
</dbReference>
<protein>
    <submittedName>
        <fullName evidence="3">Molybdate ABC transporter substrate-binding protein</fullName>
    </submittedName>
</protein>
<comment type="caution">
    <text evidence="3">The sequence shown here is derived from an EMBL/GenBank/DDBJ whole genome shotgun (WGS) entry which is preliminary data.</text>
</comment>
<dbReference type="PANTHER" id="PTHR30632:SF0">
    <property type="entry name" value="SULFATE-BINDING PROTEIN"/>
    <property type="match status" value="1"/>
</dbReference>
<dbReference type="Proteomes" id="UP001524383">
    <property type="component" value="Unassembled WGS sequence"/>
</dbReference>
<sequence>MFNRFRNTKTCLLIFILLAATLFIAGCTGVQGEETPVETGAQGELIVYTAASLTGVSADLGSEFEKRYPGTKITFNLAGTQTIKNQIQMGAYADVFMSASTRYTNELMGGGYLVNDTVRKFTSNYIVIIVPSGNPGDIHSYTDLTRPGVKIAMGTEEVPVGINTRIVLDKLSASPDTPDGWKDAVFQNVVTYETTEPGVVTKVGLGEVDAGFVYESSFSAAKTGSLELIPIPEEYNALQIYTLGILTDSTNKKTGETFIEFILSDEGQKILKDYGFTSITTT</sequence>
<name>A0ABD4TL42_9EURY</name>
<evidence type="ECO:0000256" key="1">
    <source>
        <dbReference type="ARBA" id="ARBA00022723"/>
    </source>
</evidence>
<dbReference type="SUPFAM" id="SSF53850">
    <property type="entry name" value="Periplasmic binding protein-like II"/>
    <property type="match status" value="1"/>
</dbReference>
<evidence type="ECO:0000313" key="3">
    <source>
        <dbReference type="EMBL" id="MCQ1539476.1"/>
    </source>
</evidence>
<proteinExistence type="predicted"/>
<organism evidence="3 4">
    <name type="scientific">Methanocalculus taiwanensis</name>
    <dbReference type="NCBI Taxonomy" id="106207"/>
    <lineage>
        <taxon>Archaea</taxon>
        <taxon>Methanobacteriati</taxon>
        <taxon>Methanobacteriota</taxon>
        <taxon>Stenosarchaea group</taxon>
        <taxon>Methanomicrobia</taxon>
        <taxon>Methanomicrobiales</taxon>
        <taxon>Methanocalculaceae</taxon>
        <taxon>Methanocalculus</taxon>
    </lineage>
</organism>
<dbReference type="InterPro" id="IPR050682">
    <property type="entry name" value="ModA/WtpA"/>
</dbReference>
<dbReference type="PROSITE" id="PS51257">
    <property type="entry name" value="PROKAR_LIPOPROTEIN"/>
    <property type="match status" value="1"/>
</dbReference>
<dbReference type="EMBL" id="VOTZ01000032">
    <property type="protein sequence ID" value="MCQ1539476.1"/>
    <property type="molecule type" value="Genomic_DNA"/>
</dbReference>
<dbReference type="AlphaFoldDB" id="A0ABD4TL42"/>
<dbReference type="InterPro" id="IPR005950">
    <property type="entry name" value="ModA"/>
</dbReference>
<dbReference type="PIRSF" id="PIRSF004846">
    <property type="entry name" value="ModA"/>
    <property type="match status" value="1"/>
</dbReference>
<reference evidence="3 4" key="1">
    <citation type="submission" date="2019-08" db="EMBL/GenBank/DDBJ databases">
        <authorList>
            <person name="Chen S.-C."/>
            <person name="Lai M.-C."/>
            <person name="You Y.-T."/>
        </authorList>
    </citation>
    <scope>NUCLEOTIDE SEQUENCE [LARGE SCALE GENOMIC DNA]</scope>
    <source>
        <strain evidence="3 4">P2F9704a</strain>
    </source>
</reference>
<dbReference type="Gene3D" id="3.40.190.10">
    <property type="entry name" value="Periplasmic binding protein-like II"/>
    <property type="match status" value="2"/>
</dbReference>
<keyword evidence="4" id="KW-1185">Reference proteome</keyword>
<evidence type="ECO:0000313" key="4">
    <source>
        <dbReference type="Proteomes" id="UP001524383"/>
    </source>
</evidence>
<dbReference type="Pfam" id="PF13531">
    <property type="entry name" value="SBP_bac_11"/>
    <property type="match status" value="1"/>
</dbReference>
<dbReference type="RefSeq" id="WP_255333443.1">
    <property type="nucleotide sequence ID" value="NZ_VOTZ01000032.1"/>
</dbReference>
<accession>A0ABD4TL42</accession>
<keyword evidence="2" id="KW-0732">Signal</keyword>
<dbReference type="CDD" id="cd13538">
    <property type="entry name" value="PBP2_ModA_like_1"/>
    <property type="match status" value="1"/>
</dbReference>
<keyword evidence="1" id="KW-0479">Metal-binding</keyword>
<gene>
    <name evidence="3" type="primary">modA</name>
    <name evidence="3" type="ORF">FTO68_10860</name>
</gene>
<evidence type="ECO:0000256" key="2">
    <source>
        <dbReference type="ARBA" id="ARBA00022729"/>
    </source>
</evidence>
<dbReference type="GO" id="GO:0046872">
    <property type="term" value="F:metal ion binding"/>
    <property type="evidence" value="ECO:0007669"/>
    <property type="project" value="UniProtKB-KW"/>
</dbReference>